<dbReference type="Proteomes" id="UP000284751">
    <property type="component" value="Unassembled WGS sequence"/>
</dbReference>
<organism evidence="4 5">
    <name type="scientific">[Clostridium] leptum</name>
    <dbReference type="NCBI Taxonomy" id="1535"/>
    <lineage>
        <taxon>Bacteria</taxon>
        <taxon>Bacillati</taxon>
        <taxon>Bacillota</taxon>
        <taxon>Clostridia</taxon>
        <taxon>Eubacteriales</taxon>
        <taxon>Oscillospiraceae</taxon>
        <taxon>Oscillospiraceae incertae sedis</taxon>
    </lineage>
</organism>
<evidence type="ECO:0000256" key="1">
    <source>
        <dbReference type="ARBA" id="ARBA00023172"/>
    </source>
</evidence>
<evidence type="ECO:0000256" key="2">
    <source>
        <dbReference type="SAM" id="MobiDB-lite"/>
    </source>
</evidence>
<dbReference type="InterPro" id="IPR053392">
    <property type="entry name" value="Transposase_IS30-like"/>
</dbReference>
<comment type="caution">
    <text evidence="4">The sequence shown here is derived from an EMBL/GenBank/DDBJ whole genome shotgun (WGS) entry which is preliminary data.</text>
</comment>
<dbReference type="InterPro" id="IPR001584">
    <property type="entry name" value="Integrase_cat-core"/>
</dbReference>
<gene>
    <name evidence="4" type="ORF">DWY99_06740</name>
</gene>
<dbReference type="PANTHER" id="PTHR10948:SF23">
    <property type="entry name" value="TRANSPOSASE INSI FOR INSERTION SEQUENCE ELEMENT IS30A-RELATED"/>
    <property type="match status" value="1"/>
</dbReference>
<dbReference type="Pfam" id="PF13936">
    <property type="entry name" value="HTH_38"/>
    <property type="match status" value="1"/>
</dbReference>
<protein>
    <submittedName>
        <fullName evidence="4">IS30 family transposase</fullName>
    </submittedName>
</protein>
<dbReference type="InterPro" id="IPR051917">
    <property type="entry name" value="Transposase-Integrase"/>
</dbReference>
<dbReference type="InterPro" id="IPR009057">
    <property type="entry name" value="Homeodomain-like_sf"/>
</dbReference>
<evidence type="ECO:0000313" key="4">
    <source>
        <dbReference type="EMBL" id="RGQ41124.1"/>
    </source>
</evidence>
<dbReference type="GO" id="GO:0032196">
    <property type="term" value="P:transposition"/>
    <property type="evidence" value="ECO:0007669"/>
    <property type="project" value="TreeGrafter"/>
</dbReference>
<dbReference type="Gene3D" id="3.30.420.10">
    <property type="entry name" value="Ribonuclease H-like superfamily/Ribonuclease H"/>
    <property type="match status" value="1"/>
</dbReference>
<feature type="region of interest" description="Disordered" evidence="2">
    <location>
        <begin position="146"/>
        <end position="173"/>
    </location>
</feature>
<dbReference type="SUPFAM" id="SSF46689">
    <property type="entry name" value="Homeodomain-like"/>
    <property type="match status" value="1"/>
</dbReference>
<dbReference type="GO" id="GO:0003676">
    <property type="term" value="F:nucleic acid binding"/>
    <property type="evidence" value="ECO:0007669"/>
    <property type="project" value="InterPro"/>
</dbReference>
<evidence type="ECO:0000313" key="5">
    <source>
        <dbReference type="Proteomes" id="UP000284751"/>
    </source>
</evidence>
<accession>A0A412AXF8</accession>
<dbReference type="AlphaFoldDB" id="A0A412AXF8"/>
<name>A0A412AXF8_9FIRM</name>
<dbReference type="EMBL" id="QRTC01000021">
    <property type="protein sequence ID" value="RGQ41124.1"/>
    <property type="molecule type" value="Genomic_DNA"/>
</dbReference>
<sequence>MHKHLTWTDRLKIEKALKEGLKPCKIADRLHVHNTTIYRELKRGTYAHLNSDLTMEECYSPEIAQQRYEENLKDKGGELKIGNDYELAAFIEKKIGEEGYSPAAVIGEIKRLGLTFKTKISEKTIYNYIDKGIFYSISRKSLPENGKRKRKYDKVERKKSARTSAGESIERRDPEIGERKTFGHWEGDCVCGKKKTKEALFVLSERLTREEIIMKIPDQTSISIVAALNKLERRYGKRFSTIFKSITFDNGSEFADCAGIERSVYGKGRKRTRAYYCHPYSAFERGTNENINKMIRRFLPKGTDFRKVTAVYIHRVESWINNYPREILGFETSGSLFERYVAESA</sequence>
<dbReference type="GO" id="GO:0006310">
    <property type="term" value="P:DNA recombination"/>
    <property type="evidence" value="ECO:0007669"/>
    <property type="project" value="UniProtKB-KW"/>
</dbReference>
<keyword evidence="1" id="KW-0233">DNA recombination</keyword>
<evidence type="ECO:0000259" key="3">
    <source>
        <dbReference type="PROSITE" id="PS50994"/>
    </source>
</evidence>
<dbReference type="GO" id="GO:0015074">
    <property type="term" value="P:DNA integration"/>
    <property type="evidence" value="ECO:0007669"/>
    <property type="project" value="InterPro"/>
</dbReference>
<feature type="domain" description="Integrase catalytic" evidence="3">
    <location>
        <begin position="170"/>
        <end position="341"/>
    </location>
</feature>
<dbReference type="GO" id="GO:0005829">
    <property type="term" value="C:cytosol"/>
    <property type="evidence" value="ECO:0007669"/>
    <property type="project" value="TreeGrafter"/>
</dbReference>
<dbReference type="InterPro" id="IPR012337">
    <property type="entry name" value="RNaseH-like_sf"/>
</dbReference>
<dbReference type="InterPro" id="IPR025246">
    <property type="entry name" value="IS30-like_HTH"/>
</dbReference>
<reference evidence="4 5" key="1">
    <citation type="submission" date="2018-08" db="EMBL/GenBank/DDBJ databases">
        <title>A genome reference for cultivated species of the human gut microbiota.</title>
        <authorList>
            <person name="Zou Y."/>
            <person name="Xue W."/>
            <person name="Luo G."/>
        </authorList>
    </citation>
    <scope>NUCLEOTIDE SEQUENCE [LARGE SCALE GENOMIC DNA]</scope>
    <source>
        <strain evidence="4 5">AF28-26</strain>
    </source>
</reference>
<dbReference type="GO" id="GO:0004803">
    <property type="term" value="F:transposase activity"/>
    <property type="evidence" value="ECO:0007669"/>
    <property type="project" value="TreeGrafter"/>
</dbReference>
<dbReference type="NCBIfam" id="NF033563">
    <property type="entry name" value="transpos_IS30"/>
    <property type="match status" value="1"/>
</dbReference>
<dbReference type="PANTHER" id="PTHR10948">
    <property type="entry name" value="TRANSPOSASE"/>
    <property type="match status" value="1"/>
</dbReference>
<dbReference type="InterPro" id="IPR036397">
    <property type="entry name" value="RNaseH_sf"/>
</dbReference>
<dbReference type="PROSITE" id="PS50994">
    <property type="entry name" value="INTEGRASE"/>
    <property type="match status" value="1"/>
</dbReference>
<proteinExistence type="predicted"/>
<dbReference type="SUPFAM" id="SSF53098">
    <property type="entry name" value="Ribonuclease H-like"/>
    <property type="match status" value="1"/>
</dbReference>